<evidence type="ECO:0000313" key="2">
    <source>
        <dbReference type="Proteomes" id="UP000735302"/>
    </source>
</evidence>
<dbReference type="AlphaFoldDB" id="A0AAV4CN59"/>
<proteinExistence type="predicted"/>
<protein>
    <recommendedName>
        <fullName evidence="3">Right handed beta helix domain-containing protein</fullName>
    </recommendedName>
</protein>
<organism evidence="1 2">
    <name type="scientific">Plakobranchus ocellatus</name>
    <dbReference type="NCBI Taxonomy" id="259542"/>
    <lineage>
        <taxon>Eukaryota</taxon>
        <taxon>Metazoa</taxon>
        <taxon>Spiralia</taxon>
        <taxon>Lophotrochozoa</taxon>
        <taxon>Mollusca</taxon>
        <taxon>Gastropoda</taxon>
        <taxon>Heterobranchia</taxon>
        <taxon>Euthyneura</taxon>
        <taxon>Panpulmonata</taxon>
        <taxon>Sacoglossa</taxon>
        <taxon>Placobranchoidea</taxon>
        <taxon>Plakobranchidae</taxon>
        <taxon>Plakobranchus</taxon>
    </lineage>
</organism>
<name>A0AAV4CN59_9GAST</name>
<dbReference type="EMBL" id="BLXT01006709">
    <property type="protein sequence ID" value="GFO32968.1"/>
    <property type="molecule type" value="Genomic_DNA"/>
</dbReference>
<sequence>MTRGTECSKKQDRAMILTIDLQSVLQCPKLRAFGLYYKTKLYVHNVTVYNNSNESSYCYIWHEAEGGLNVTVYNNSIESSHCYIWHEAEAGLNLTVYNNSIESSHCYIWHEAEAGLSAKGLHLVSLIFFLGTNIVKENNHQLKLIKTDETTQGIRKNVTP</sequence>
<evidence type="ECO:0000313" key="1">
    <source>
        <dbReference type="EMBL" id="GFO32968.1"/>
    </source>
</evidence>
<dbReference type="Proteomes" id="UP000735302">
    <property type="component" value="Unassembled WGS sequence"/>
</dbReference>
<gene>
    <name evidence="1" type="ORF">PoB_005947300</name>
</gene>
<accession>A0AAV4CN59</accession>
<reference evidence="1 2" key="1">
    <citation type="journal article" date="2021" name="Elife">
        <title>Chloroplast acquisition without the gene transfer in kleptoplastic sea slugs, Plakobranchus ocellatus.</title>
        <authorList>
            <person name="Maeda T."/>
            <person name="Takahashi S."/>
            <person name="Yoshida T."/>
            <person name="Shimamura S."/>
            <person name="Takaki Y."/>
            <person name="Nagai Y."/>
            <person name="Toyoda A."/>
            <person name="Suzuki Y."/>
            <person name="Arimoto A."/>
            <person name="Ishii H."/>
            <person name="Satoh N."/>
            <person name="Nishiyama T."/>
            <person name="Hasebe M."/>
            <person name="Maruyama T."/>
            <person name="Minagawa J."/>
            <person name="Obokata J."/>
            <person name="Shigenobu S."/>
        </authorList>
    </citation>
    <scope>NUCLEOTIDE SEQUENCE [LARGE SCALE GENOMIC DNA]</scope>
</reference>
<comment type="caution">
    <text evidence="1">The sequence shown here is derived from an EMBL/GenBank/DDBJ whole genome shotgun (WGS) entry which is preliminary data.</text>
</comment>
<evidence type="ECO:0008006" key="3">
    <source>
        <dbReference type="Google" id="ProtNLM"/>
    </source>
</evidence>
<keyword evidence="2" id="KW-1185">Reference proteome</keyword>